<keyword evidence="3" id="KW-1133">Transmembrane helix</keyword>
<dbReference type="OrthoDB" id="7370316at2"/>
<evidence type="ECO:0000313" key="6">
    <source>
        <dbReference type="Proteomes" id="UP000016567"/>
    </source>
</evidence>
<gene>
    <name evidence="5" type="ORF">VAZ01S_014_00280</name>
</gene>
<keyword evidence="3" id="KW-0812">Transmembrane</keyword>
<evidence type="ECO:0000256" key="2">
    <source>
        <dbReference type="SAM" id="MobiDB-lite"/>
    </source>
</evidence>
<evidence type="ECO:0000256" key="3">
    <source>
        <dbReference type="SAM" id="Phobius"/>
    </source>
</evidence>
<keyword evidence="1" id="KW-0175">Coiled coil</keyword>
<keyword evidence="3" id="KW-0472">Membrane</keyword>
<protein>
    <recommendedName>
        <fullName evidence="4">Toxin VasX N-terminal region domain-containing protein</fullName>
    </recommendedName>
</protein>
<feature type="region of interest" description="Disordered" evidence="2">
    <location>
        <begin position="1027"/>
        <end position="1054"/>
    </location>
</feature>
<proteinExistence type="predicted"/>
<feature type="transmembrane region" description="Helical" evidence="3">
    <location>
        <begin position="1226"/>
        <end position="1248"/>
    </location>
</feature>
<sequence length="1460" mass="161375">MAVTIAANGLSIVHKDSGGEANASSPDVCLTKVGKPVVPIPYGNNAKSSDLAGGTTTVTADGGNSIALKDSTFSKSTGDAGGDKKGVSSGTIEAEAKFISASSTVLIEGKGVARQTDQMTMNKANTMCSGVQNPPVSVVEDSEETHDLEVCIRYPNGKRLTNAPFELINEEGAVVGSGTLDGQGKAIVTGLKPDKVKLVAEESQDDFELKTIRRDNPHYQESVSDEDFFELATKGQRGFWQPTRVESFGTAWGCIGPNLNEDKFFHDILETEIKMHFSHFDASSKYDFDKVCASSLCHLRQPLPHTTESLLAKTMPHALEEGDILSTILCLDPRETSDSMLGYIRGLGEGNPQSFLEKYNWEAAKKTMQKELESLDKKVRGRLTYLHDEAHKEYESLEEVLSEHLNKLDAYSKAKTEQISNAFAKLEAKAKKILENIENVKVTQEERPVSTESKTVTSTVNAPNTIKTVEPYLEEIPGVIKNAIPIYPVRYGYANVFDEIIEAQNPLTLPEMKEKQNIQETGGYLFRLLREGWIYIKEEREGKVKPFHIFKYSQIALPNGVLEKFEKYEFTNKINASGGLTLDTSSGKTFYPCPFVSTKAKKVSIAYSAHEWTVELIDSINDDKNKELREKTMQQIDVTESETDYSIEATPENLTKLVEDYRANDQKWLGLKDSQAEEYGFDYLTADLSYHLSPEGIIENMYKGNSENKGGILVALFDPIGRQADLAFALTQLTVWEEQDKVQKRYPRGIAQILNQAFLSEKAPEEIKEAALDNLHIEELKKFNEETDNIKAYFKERRIAILDVYRAFAYKQGDDQRFVNSIGSLDTYFKTFFDIKSDKPKDPVKEVEEVASVVAAIFEGVGSSVEGQDLLADMMNQAYETDDDLIKDSENSYGLPLDYVQRILTQCQNGVATDWGEATKRLLEIFKNLYNHAAAVNIYGLGVSETFHTKLTGSSIKKIVNSLLPTFSKHVFGFSLTGKTVSVQMSELSLLLGEFINPGGKYPRYNWEDPNLNWVKKLMSYKNKMDQAKNKNGPSLEVPEVEHHGADGKSTSSAGGNAASFLVSAVGAGWSWYINATTLLGFLSDERFKSSDPLADPHGGYYDYLQIVSALTAITIDSAAVSGMALKVYERSLNSARLGATGIQKILPAASKSAQLKIATFLSSKVANGLIATANLAVAFTESRQAYLDWESGNIGGAIGHGTIVLSSLSFAAAGVGGIISASSAIIGALNIFGFVLLVIGGTLLWLFTKNKIENLLFNCFWGKSKVYGFWRYIADEGKVGLSKRFEWSGRIVESLPIQKAFEIEMQEFNNLLCMPSVEVERSGIFLSGQKTVSYQFKLPGFITDVSEICGSVQRLAVDHTIHPMPNAVHMVRNELDQEGTEAFKKALQRALDDAPHHKNGGLVLNKGVLELNVEVTLHENSKLYWYYQPQPGVITPKRMLESNGLAKKPIIGMIDKDLI</sequence>
<comment type="caution">
    <text evidence="5">The sequence shown here is derived from an EMBL/GenBank/DDBJ whole genome shotgun (WGS) entry which is preliminary data.</text>
</comment>
<evidence type="ECO:0000256" key="1">
    <source>
        <dbReference type="SAM" id="Coils"/>
    </source>
</evidence>
<evidence type="ECO:0000259" key="4">
    <source>
        <dbReference type="Pfam" id="PF20249"/>
    </source>
</evidence>
<accession>U3ALT6</accession>
<dbReference type="STRING" id="1219077.VAZ01S_014_00280"/>
<organism evidence="5 6">
    <name type="scientific">Vibrio azureus NBRC 104587</name>
    <dbReference type="NCBI Taxonomy" id="1219077"/>
    <lineage>
        <taxon>Bacteria</taxon>
        <taxon>Pseudomonadati</taxon>
        <taxon>Pseudomonadota</taxon>
        <taxon>Gammaproteobacteria</taxon>
        <taxon>Vibrionales</taxon>
        <taxon>Vibrionaceae</taxon>
        <taxon>Vibrio</taxon>
    </lineage>
</organism>
<dbReference type="EMBL" id="BATL01000014">
    <property type="protein sequence ID" value="GAD74740.1"/>
    <property type="molecule type" value="Genomic_DNA"/>
</dbReference>
<keyword evidence="6" id="KW-1185">Reference proteome</keyword>
<dbReference type="RefSeq" id="WP_021708520.1">
    <property type="nucleotide sequence ID" value="NZ_BAOB01000069.1"/>
</dbReference>
<dbReference type="eggNOG" id="COG1196">
    <property type="taxonomic scope" value="Bacteria"/>
</dbReference>
<dbReference type="CDD" id="cd20706">
    <property type="entry name" value="MIX_II"/>
    <property type="match status" value="1"/>
</dbReference>
<dbReference type="Proteomes" id="UP000016567">
    <property type="component" value="Unassembled WGS sequence"/>
</dbReference>
<dbReference type="Pfam" id="PF20249">
    <property type="entry name" value="VasX_N"/>
    <property type="match status" value="1"/>
</dbReference>
<dbReference type="CDD" id="cd14740">
    <property type="entry name" value="PAAR_4"/>
    <property type="match status" value="1"/>
</dbReference>
<feature type="coiled-coil region" evidence="1">
    <location>
        <begin position="387"/>
        <end position="443"/>
    </location>
</feature>
<feature type="domain" description="Toxin VasX N-terminal region" evidence="4">
    <location>
        <begin position="481"/>
        <end position="643"/>
    </location>
</feature>
<dbReference type="InterPro" id="IPR046864">
    <property type="entry name" value="VasX_N"/>
</dbReference>
<dbReference type="Pfam" id="PF13665">
    <property type="entry name" value="Tox-PAAR-like"/>
    <property type="match status" value="1"/>
</dbReference>
<reference evidence="5 6" key="1">
    <citation type="submission" date="2013-09" db="EMBL/GenBank/DDBJ databases">
        <title>Whole genome shotgun sequence of Vibrio azureus NBRC 104587.</title>
        <authorList>
            <person name="Isaki S."/>
            <person name="Hosoyama A."/>
            <person name="Numata M."/>
            <person name="Hashimoto M."/>
            <person name="Hosoyama Y."/>
            <person name="Tsuchikane K."/>
            <person name="Noguchi M."/>
            <person name="Hirakata S."/>
            <person name="Ichikawa N."/>
            <person name="Ohji S."/>
            <person name="Yamazoe A."/>
            <person name="Fujita N."/>
        </authorList>
    </citation>
    <scope>NUCLEOTIDE SEQUENCE [LARGE SCALE GENOMIC DNA]</scope>
    <source>
        <strain evidence="5 6">NBRC 104587</strain>
    </source>
</reference>
<feature type="transmembrane region" description="Helical" evidence="3">
    <location>
        <begin position="1198"/>
        <end position="1220"/>
    </location>
</feature>
<name>U3ALT6_9VIBR</name>
<evidence type="ECO:0000313" key="5">
    <source>
        <dbReference type="EMBL" id="GAD74740.1"/>
    </source>
</evidence>